<gene>
    <name evidence="7" type="ORF">GO014_14670</name>
</gene>
<dbReference type="InterPro" id="IPR051533">
    <property type="entry name" value="WaaL-like"/>
</dbReference>
<dbReference type="Proteomes" id="UP000438106">
    <property type="component" value="Unassembled WGS sequence"/>
</dbReference>
<feature type="transmembrane region" description="Helical" evidence="5">
    <location>
        <begin position="354"/>
        <end position="374"/>
    </location>
</feature>
<feature type="transmembrane region" description="Helical" evidence="5">
    <location>
        <begin position="113"/>
        <end position="134"/>
    </location>
</feature>
<dbReference type="Pfam" id="PF04932">
    <property type="entry name" value="Wzy_C"/>
    <property type="match status" value="1"/>
</dbReference>
<evidence type="ECO:0000256" key="5">
    <source>
        <dbReference type="SAM" id="Phobius"/>
    </source>
</evidence>
<feature type="transmembrane region" description="Helical" evidence="5">
    <location>
        <begin position="54"/>
        <end position="75"/>
    </location>
</feature>
<feature type="transmembrane region" description="Helical" evidence="5">
    <location>
        <begin position="227"/>
        <end position="246"/>
    </location>
</feature>
<feature type="transmembrane region" description="Helical" evidence="5">
    <location>
        <begin position="177"/>
        <end position="198"/>
    </location>
</feature>
<keyword evidence="3 5" id="KW-1133">Transmembrane helix</keyword>
<dbReference type="PANTHER" id="PTHR37422:SF13">
    <property type="entry name" value="LIPOPOLYSACCHARIDE BIOSYNTHESIS PROTEIN PA4999-RELATED"/>
    <property type="match status" value="1"/>
</dbReference>
<dbReference type="RefSeq" id="WP_157291079.1">
    <property type="nucleotide sequence ID" value="NZ_WQRF01000005.1"/>
</dbReference>
<reference evidence="7 8" key="1">
    <citation type="submission" date="2019-12" db="EMBL/GenBank/DDBJ databases">
        <title>Devosia maris sp. nov., isolated from the deep seawater.</title>
        <authorList>
            <person name="Liu Y."/>
        </authorList>
    </citation>
    <scope>NUCLEOTIDE SEQUENCE [LARGE SCALE GENOMIC DNA]</scope>
    <source>
        <strain evidence="7 8">L53-10-65</strain>
    </source>
</reference>
<dbReference type="AlphaFoldDB" id="A0A7X3K4T3"/>
<feature type="transmembrane region" description="Helical" evidence="5">
    <location>
        <begin position="319"/>
        <end position="342"/>
    </location>
</feature>
<protein>
    <recommendedName>
        <fullName evidence="6">O-antigen ligase-related domain-containing protein</fullName>
    </recommendedName>
</protein>
<accession>A0A7X3K4T3</accession>
<dbReference type="PANTHER" id="PTHR37422">
    <property type="entry name" value="TEICHURONIC ACID BIOSYNTHESIS PROTEIN TUAE"/>
    <property type="match status" value="1"/>
</dbReference>
<sequence length="420" mass="46442">MLNTTRLFLAFLYLRIAAAIVDMRFGVSTSPLVSVMTLGFICLVFLTKARLRHVGIGLFWVFVVIAGLGVFSMVAQPMRNPGAASSFVVQTLLYAGVALGTAALFRTQQHLRWLYDFCVVYLAIGAFSSVYQIVTRTGLIERDNQLLRAYGIGFHPVDYGMIVVILLVLAEVCRRRAGVGVTWTYRAVILSSLVALYFTQARTAWVMLALVGVSYVYARSKGIWKVTSVLGVGLGGIWLVFVSGRFEDLTTLPAFLANTAFDATGYDYRLVDSSMAWRIVNWVMHYHVAWENPLIGYGPGQARDVSYFQLEMHNAFLEYFIELGLPGLATLTVGIVVAWLMHKRIKQNLKPYRGAYAMVAALSLSILISMASSVGFLDQTAATMFMIMLLVVGSVRLVPLEGEQSSSQLEVSHRPRPALA</sequence>
<evidence type="ECO:0000256" key="2">
    <source>
        <dbReference type="ARBA" id="ARBA00022692"/>
    </source>
</evidence>
<evidence type="ECO:0000313" key="8">
    <source>
        <dbReference type="Proteomes" id="UP000438106"/>
    </source>
</evidence>
<dbReference type="GO" id="GO:0016020">
    <property type="term" value="C:membrane"/>
    <property type="evidence" value="ECO:0007669"/>
    <property type="project" value="UniProtKB-SubCell"/>
</dbReference>
<keyword evidence="4 5" id="KW-0472">Membrane</keyword>
<feature type="domain" description="O-antigen ligase-related" evidence="6">
    <location>
        <begin position="188"/>
        <end position="330"/>
    </location>
</feature>
<keyword evidence="2 5" id="KW-0812">Transmembrane</keyword>
<name>A0A7X3K4T3_9HYPH</name>
<feature type="transmembrane region" description="Helical" evidence="5">
    <location>
        <begin position="87"/>
        <end position="106"/>
    </location>
</feature>
<feature type="transmembrane region" description="Helical" evidence="5">
    <location>
        <begin position="380"/>
        <end position="398"/>
    </location>
</feature>
<evidence type="ECO:0000256" key="4">
    <source>
        <dbReference type="ARBA" id="ARBA00023136"/>
    </source>
</evidence>
<feature type="transmembrane region" description="Helical" evidence="5">
    <location>
        <begin position="29"/>
        <end position="47"/>
    </location>
</feature>
<organism evidence="7 8">
    <name type="scientific">Devosia marina</name>
    <dbReference type="NCBI Taxonomy" id="2683198"/>
    <lineage>
        <taxon>Bacteria</taxon>
        <taxon>Pseudomonadati</taxon>
        <taxon>Pseudomonadota</taxon>
        <taxon>Alphaproteobacteria</taxon>
        <taxon>Hyphomicrobiales</taxon>
        <taxon>Devosiaceae</taxon>
        <taxon>Devosia</taxon>
    </lineage>
</organism>
<feature type="transmembrane region" description="Helical" evidence="5">
    <location>
        <begin position="204"/>
        <end position="220"/>
    </location>
</feature>
<feature type="transmembrane region" description="Helical" evidence="5">
    <location>
        <begin position="146"/>
        <end position="170"/>
    </location>
</feature>
<evidence type="ECO:0000259" key="6">
    <source>
        <dbReference type="Pfam" id="PF04932"/>
    </source>
</evidence>
<comment type="caution">
    <text evidence="7">The sequence shown here is derived from an EMBL/GenBank/DDBJ whole genome shotgun (WGS) entry which is preliminary data.</text>
</comment>
<evidence type="ECO:0000256" key="1">
    <source>
        <dbReference type="ARBA" id="ARBA00004141"/>
    </source>
</evidence>
<keyword evidence="8" id="KW-1185">Reference proteome</keyword>
<evidence type="ECO:0000313" key="7">
    <source>
        <dbReference type="EMBL" id="MVT00269.1"/>
    </source>
</evidence>
<evidence type="ECO:0000256" key="3">
    <source>
        <dbReference type="ARBA" id="ARBA00022989"/>
    </source>
</evidence>
<dbReference type="InterPro" id="IPR007016">
    <property type="entry name" value="O-antigen_ligase-rel_domated"/>
</dbReference>
<proteinExistence type="predicted"/>
<dbReference type="EMBL" id="WQRF01000005">
    <property type="protein sequence ID" value="MVT00269.1"/>
    <property type="molecule type" value="Genomic_DNA"/>
</dbReference>
<comment type="subcellular location">
    <subcellularLocation>
        <location evidence="1">Membrane</location>
        <topology evidence="1">Multi-pass membrane protein</topology>
    </subcellularLocation>
</comment>